<accession>A0ABW5DKR0</accession>
<evidence type="ECO:0000313" key="8">
    <source>
        <dbReference type="Proteomes" id="UP001597295"/>
    </source>
</evidence>
<dbReference type="Proteomes" id="UP001597295">
    <property type="component" value="Unassembled WGS sequence"/>
</dbReference>
<sequence length="198" mass="20878">MTPDLLLALALFAFVGSISPGPSNFMLLASGANFGFRRTIPQVLGITAGLSSVLVAVGLGLGALLTAWPALGLALKVAGGSYLLYLAWKIAMARSMAKESKAGERPLSFLQSASFQWINPKAWVAATSIMAIYTNASDPFWSVAMITATVALVNIPSVAVWAAFGMALKGFLADPIRLKYFNIAMGLLLAATLWPLLK</sequence>
<keyword evidence="4 6" id="KW-1133">Transmembrane helix</keyword>
<evidence type="ECO:0000256" key="4">
    <source>
        <dbReference type="ARBA" id="ARBA00022989"/>
    </source>
</evidence>
<dbReference type="PANTHER" id="PTHR30086">
    <property type="entry name" value="ARGININE EXPORTER PROTEIN ARGO"/>
    <property type="match status" value="1"/>
</dbReference>
<comment type="caution">
    <text evidence="7">The sequence shown here is derived from an EMBL/GenBank/DDBJ whole genome shotgun (WGS) entry which is preliminary data.</text>
</comment>
<dbReference type="InterPro" id="IPR001123">
    <property type="entry name" value="LeuE-type"/>
</dbReference>
<evidence type="ECO:0000313" key="7">
    <source>
        <dbReference type="EMBL" id="MFD2261652.1"/>
    </source>
</evidence>
<proteinExistence type="predicted"/>
<keyword evidence="3 6" id="KW-0812">Transmembrane</keyword>
<evidence type="ECO:0000256" key="5">
    <source>
        <dbReference type="ARBA" id="ARBA00023136"/>
    </source>
</evidence>
<dbReference type="RefSeq" id="WP_379874568.1">
    <property type="nucleotide sequence ID" value="NZ_JBHUIP010000003.1"/>
</dbReference>
<feature type="transmembrane region" description="Helical" evidence="6">
    <location>
        <begin position="140"/>
        <end position="168"/>
    </location>
</feature>
<keyword evidence="2" id="KW-1003">Cell membrane</keyword>
<feature type="transmembrane region" description="Helical" evidence="6">
    <location>
        <begin position="180"/>
        <end position="197"/>
    </location>
</feature>
<feature type="transmembrane region" description="Helical" evidence="6">
    <location>
        <begin position="44"/>
        <end position="66"/>
    </location>
</feature>
<evidence type="ECO:0000256" key="6">
    <source>
        <dbReference type="SAM" id="Phobius"/>
    </source>
</evidence>
<evidence type="ECO:0000256" key="3">
    <source>
        <dbReference type="ARBA" id="ARBA00022692"/>
    </source>
</evidence>
<dbReference type="EMBL" id="JBHUIP010000003">
    <property type="protein sequence ID" value="MFD2261652.1"/>
    <property type="molecule type" value="Genomic_DNA"/>
</dbReference>
<comment type="subcellular location">
    <subcellularLocation>
        <location evidence="1">Cell membrane</location>
        <topology evidence="1">Multi-pass membrane protein</topology>
    </subcellularLocation>
</comment>
<protein>
    <submittedName>
        <fullName evidence="7">LysE family translocator</fullName>
    </submittedName>
</protein>
<feature type="transmembrane region" description="Helical" evidence="6">
    <location>
        <begin position="73"/>
        <end position="91"/>
    </location>
</feature>
<gene>
    <name evidence="7" type="ORF">ACFSM5_02055</name>
</gene>
<evidence type="ECO:0000256" key="1">
    <source>
        <dbReference type="ARBA" id="ARBA00004651"/>
    </source>
</evidence>
<dbReference type="Pfam" id="PF01810">
    <property type="entry name" value="LysE"/>
    <property type="match status" value="1"/>
</dbReference>
<reference evidence="8" key="1">
    <citation type="journal article" date="2019" name="Int. J. Syst. Evol. Microbiol.">
        <title>The Global Catalogue of Microorganisms (GCM) 10K type strain sequencing project: providing services to taxonomists for standard genome sequencing and annotation.</title>
        <authorList>
            <consortium name="The Broad Institute Genomics Platform"/>
            <consortium name="The Broad Institute Genome Sequencing Center for Infectious Disease"/>
            <person name="Wu L."/>
            <person name="Ma J."/>
        </authorList>
    </citation>
    <scope>NUCLEOTIDE SEQUENCE [LARGE SCALE GENOMIC DNA]</scope>
    <source>
        <strain evidence="8">CGMCC 1.19062</strain>
    </source>
</reference>
<organism evidence="7 8">
    <name type="scientific">Lacibacterium aquatile</name>
    <dbReference type="NCBI Taxonomy" id="1168082"/>
    <lineage>
        <taxon>Bacteria</taxon>
        <taxon>Pseudomonadati</taxon>
        <taxon>Pseudomonadota</taxon>
        <taxon>Alphaproteobacteria</taxon>
        <taxon>Rhodospirillales</taxon>
        <taxon>Rhodospirillaceae</taxon>
    </lineage>
</organism>
<keyword evidence="8" id="KW-1185">Reference proteome</keyword>
<keyword evidence="5 6" id="KW-0472">Membrane</keyword>
<dbReference type="PANTHER" id="PTHR30086:SF20">
    <property type="entry name" value="ARGININE EXPORTER PROTEIN ARGO-RELATED"/>
    <property type="match status" value="1"/>
</dbReference>
<name>A0ABW5DKR0_9PROT</name>
<evidence type="ECO:0000256" key="2">
    <source>
        <dbReference type="ARBA" id="ARBA00022475"/>
    </source>
</evidence>